<proteinExistence type="predicted"/>
<feature type="region of interest" description="Disordered" evidence="1">
    <location>
        <begin position="45"/>
        <end position="74"/>
    </location>
</feature>
<sequence>LSPAQPLPSTLPTAYCQACFLALDLILGDLKTWLKSAKQVGRREDQLRGPLEHNTKVFERDPSSVFRPHETVRP</sequence>
<evidence type="ECO:0000256" key="1">
    <source>
        <dbReference type="SAM" id="MobiDB-lite"/>
    </source>
</evidence>
<name>A0ABR4E8J5_9PEZI</name>
<dbReference type="Proteomes" id="UP001600888">
    <property type="component" value="Unassembled WGS sequence"/>
</dbReference>
<keyword evidence="3" id="KW-1185">Reference proteome</keyword>
<organism evidence="2 3">
    <name type="scientific">Diaporthe vaccinii</name>
    <dbReference type="NCBI Taxonomy" id="105482"/>
    <lineage>
        <taxon>Eukaryota</taxon>
        <taxon>Fungi</taxon>
        <taxon>Dikarya</taxon>
        <taxon>Ascomycota</taxon>
        <taxon>Pezizomycotina</taxon>
        <taxon>Sordariomycetes</taxon>
        <taxon>Sordariomycetidae</taxon>
        <taxon>Diaporthales</taxon>
        <taxon>Diaporthaceae</taxon>
        <taxon>Diaporthe</taxon>
        <taxon>Diaporthe eres species complex</taxon>
    </lineage>
</organism>
<reference evidence="2 3" key="1">
    <citation type="submission" date="2024-03" db="EMBL/GenBank/DDBJ databases">
        <title>A high-quality draft genome sequence of Diaporthe vaccinii, a causative agent of upright dieback and viscid rot disease in cranberry plants.</title>
        <authorList>
            <person name="Sarrasin M."/>
            <person name="Lang B.F."/>
            <person name="Burger G."/>
        </authorList>
    </citation>
    <scope>NUCLEOTIDE SEQUENCE [LARGE SCALE GENOMIC DNA]</scope>
    <source>
        <strain evidence="2 3">IS7</strain>
    </source>
</reference>
<gene>
    <name evidence="2" type="ORF">FJTKL_14215</name>
</gene>
<evidence type="ECO:0000313" key="2">
    <source>
        <dbReference type="EMBL" id="KAL2278764.1"/>
    </source>
</evidence>
<dbReference type="EMBL" id="JBAWTH010000083">
    <property type="protein sequence ID" value="KAL2278764.1"/>
    <property type="molecule type" value="Genomic_DNA"/>
</dbReference>
<comment type="caution">
    <text evidence="2">The sequence shown here is derived from an EMBL/GenBank/DDBJ whole genome shotgun (WGS) entry which is preliminary data.</text>
</comment>
<accession>A0ABR4E8J5</accession>
<evidence type="ECO:0000313" key="3">
    <source>
        <dbReference type="Proteomes" id="UP001600888"/>
    </source>
</evidence>
<feature type="non-terminal residue" evidence="2">
    <location>
        <position position="74"/>
    </location>
</feature>
<protein>
    <submittedName>
        <fullName evidence="2">Uncharacterized protein</fullName>
    </submittedName>
</protein>
<feature type="non-terminal residue" evidence="2">
    <location>
        <position position="1"/>
    </location>
</feature>